<dbReference type="InterPro" id="IPR001356">
    <property type="entry name" value="HD"/>
</dbReference>
<feature type="DNA-binding region" description="Homeobox" evidence="5">
    <location>
        <begin position="72"/>
        <end position="131"/>
    </location>
</feature>
<dbReference type="PROSITE" id="PS50071">
    <property type="entry name" value="HOMEOBOX_2"/>
    <property type="match status" value="1"/>
</dbReference>
<dbReference type="Gene3D" id="1.10.10.60">
    <property type="entry name" value="Homeodomain-like"/>
    <property type="match status" value="1"/>
</dbReference>
<evidence type="ECO:0000256" key="7">
    <source>
        <dbReference type="SAM" id="MobiDB-lite"/>
    </source>
</evidence>
<feature type="region of interest" description="Disordered" evidence="7">
    <location>
        <begin position="222"/>
        <end position="323"/>
    </location>
</feature>
<dbReference type="EMBL" id="CAJNOQ010005030">
    <property type="protein sequence ID" value="CAF1083471.1"/>
    <property type="molecule type" value="Genomic_DNA"/>
</dbReference>
<dbReference type="SUPFAM" id="SSF46689">
    <property type="entry name" value="Homeodomain-like"/>
    <property type="match status" value="1"/>
</dbReference>
<comment type="subcellular location">
    <subcellularLocation>
        <location evidence="1 5 6">Nucleus</location>
    </subcellularLocation>
</comment>
<evidence type="ECO:0000259" key="8">
    <source>
        <dbReference type="PROSITE" id="PS50071"/>
    </source>
</evidence>
<dbReference type="PROSITE" id="PS50803">
    <property type="entry name" value="OAR"/>
    <property type="match status" value="1"/>
</dbReference>
<evidence type="ECO:0000256" key="2">
    <source>
        <dbReference type="ARBA" id="ARBA00023125"/>
    </source>
</evidence>
<keyword evidence="2 5" id="KW-0238">DNA-binding</keyword>
<keyword evidence="3 5" id="KW-0371">Homeobox</keyword>
<dbReference type="InterPro" id="IPR017970">
    <property type="entry name" value="Homeobox_CS"/>
</dbReference>
<reference evidence="10" key="1">
    <citation type="submission" date="2021-02" db="EMBL/GenBank/DDBJ databases">
        <authorList>
            <person name="Nowell W R."/>
        </authorList>
    </citation>
    <scope>NUCLEOTIDE SEQUENCE</scope>
</reference>
<dbReference type="Proteomes" id="UP000681722">
    <property type="component" value="Unassembled WGS sequence"/>
</dbReference>
<accession>A0A814MVT9</accession>
<dbReference type="EMBL" id="CAJOBC010005030">
    <property type="protein sequence ID" value="CAF3849175.1"/>
    <property type="molecule type" value="Genomic_DNA"/>
</dbReference>
<dbReference type="PANTHER" id="PTHR24329">
    <property type="entry name" value="HOMEOBOX PROTEIN ARISTALESS"/>
    <property type="match status" value="1"/>
</dbReference>
<proteinExistence type="predicted"/>
<dbReference type="AlphaFoldDB" id="A0A814MVT9"/>
<protein>
    <submittedName>
        <fullName evidence="10">Uncharacterized protein</fullName>
    </submittedName>
</protein>
<evidence type="ECO:0000256" key="4">
    <source>
        <dbReference type="ARBA" id="ARBA00023242"/>
    </source>
</evidence>
<evidence type="ECO:0000256" key="3">
    <source>
        <dbReference type="ARBA" id="ARBA00023155"/>
    </source>
</evidence>
<dbReference type="GO" id="GO:0005634">
    <property type="term" value="C:nucleus"/>
    <property type="evidence" value="ECO:0007669"/>
    <property type="project" value="UniProtKB-SubCell"/>
</dbReference>
<dbReference type="FunFam" id="1.10.10.60:FF:000679">
    <property type="entry name" value="Homeobox protein aristaless"/>
    <property type="match status" value="1"/>
</dbReference>
<dbReference type="CDD" id="cd00086">
    <property type="entry name" value="homeodomain"/>
    <property type="match status" value="1"/>
</dbReference>
<organism evidence="10 12">
    <name type="scientific">Didymodactylos carnosus</name>
    <dbReference type="NCBI Taxonomy" id="1234261"/>
    <lineage>
        <taxon>Eukaryota</taxon>
        <taxon>Metazoa</taxon>
        <taxon>Spiralia</taxon>
        <taxon>Gnathifera</taxon>
        <taxon>Rotifera</taxon>
        <taxon>Eurotatoria</taxon>
        <taxon>Bdelloidea</taxon>
        <taxon>Philodinida</taxon>
        <taxon>Philodinidae</taxon>
        <taxon>Didymodactylos</taxon>
    </lineage>
</organism>
<sequence>MTEITPLTMNSHNEENWNHGAKLLITNYSRRSVSPKERTLMNQNSSGGDNGKDESGDSLSGYSDDENHKRKQRRYRTTFTSFQLEELEKCFQRTHYPDVFLREELALRIDLTEARVQVWFQNRRAKERKRGKMNPICAASNAIGHQLSAYATSPFSRITPFSQAELLSSYSYLSAAACHPQLPLHFYSPYWPAQSSNLLSYPNIAVLQHLAAQASAAVSSSTTTIPTSSESSTSSTSLVSEREIQTTQREPLSSCSSRSQSPIPLKLVKTESNSPTNSKHDEKRSDSPSSPPANISKKLTRKRSASPSDSTTSEPIKKFKTARIPTPPTALVLTKTETNSLINQEKKTSFTAIEVEESRRSSSIETLRMKAREYTIKLELTSPKNVGVVI</sequence>
<evidence type="ECO:0000259" key="9">
    <source>
        <dbReference type="PROSITE" id="PS50803"/>
    </source>
</evidence>
<evidence type="ECO:0000256" key="6">
    <source>
        <dbReference type="RuleBase" id="RU000682"/>
    </source>
</evidence>
<dbReference type="GO" id="GO:0000977">
    <property type="term" value="F:RNA polymerase II transcription regulatory region sequence-specific DNA binding"/>
    <property type="evidence" value="ECO:0007669"/>
    <property type="project" value="TreeGrafter"/>
</dbReference>
<evidence type="ECO:0000256" key="1">
    <source>
        <dbReference type="ARBA" id="ARBA00004123"/>
    </source>
</evidence>
<feature type="compositionally biased region" description="Low complexity" evidence="7">
    <location>
        <begin position="222"/>
        <end position="237"/>
    </location>
</feature>
<gene>
    <name evidence="10" type="ORF">GPM918_LOCUS17887</name>
    <name evidence="11" type="ORF">SRO942_LOCUS17884</name>
</gene>
<dbReference type="Pfam" id="PF03826">
    <property type="entry name" value="OAR"/>
    <property type="match status" value="1"/>
</dbReference>
<feature type="domain" description="OAR" evidence="9">
    <location>
        <begin position="362"/>
        <end position="375"/>
    </location>
</feature>
<feature type="region of interest" description="Disordered" evidence="7">
    <location>
        <begin position="33"/>
        <end position="72"/>
    </location>
</feature>
<evidence type="ECO:0000256" key="5">
    <source>
        <dbReference type="PROSITE-ProRule" id="PRU00108"/>
    </source>
</evidence>
<evidence type="ECO:0000313" key="11">
    <source>
        <dbReference type="EMBL" id="CAF3849175.1"/>
    </source>
</evidence>
<comment type="caution">
    <text evidence="10">The sequence shown here is derived from an EMBL/GenBank/DDBJ whole genome shotgun (WGS) entry which is preliminary data.</text>
</comment>
<dbReference type="Pfam" id="PF00046">
    <property type="entry name" value="Homeodomain"/>
    <property type="match status" value="1"/>
</dbReference>
<keyword evidence="12" id="KW-1185">Reference proteome</keyword>
<name>A0A814MVT9_9BILA</name>
<dbReference type="OrthoDB" id="6159439at2759"/>
<dbReference type="PANTHER" id="PTHR24329:SF543">
    <property type="entry name" value="FI01017P-RELATED"/>
    <property type="match status" value="1"/>
</dbReference>
<dbReference type="Proteomes" id="UP000663829">
    <property type="component" value="Unassembled WGS sequence"/>
</dbReference>
<feature type="domain" description="Homeobox" evidence="8">
    <location>
        <begin position="70"/>
        <end position="130"/>
    </location>
</feature>
<dbReference type="GO" id="GO:0000981">
    <property type="term" value="F:DNA-binding transcription factor activity, RNA polymerase II-specific"/>
    <property type="evidence" value="ECO:0007669"/>
    <property type="project" value="InterPro"/>
</dbReference>
<dbReference type="InterPro" id="IPR009057">
    <property type="entry name" value="Homeodomain-like_sf"/>
</dbReference>
<dbReference type="SMART" id="SM00389">
    <property type="entry name" value="HOX"/>
    <property type="match status" value="1"/>
</dbReference>
<evidence type="ECO:0000313" key="12">
    <source>
        <dbReference type="Proteomes" id="UP000663829"/>
    </source>
</evidence>
<evidence type="ECO:0000313" key="10">
    <source>
        <dbReference type="EMBL" id="CAF1083471.1"/>
    </source>
</evidence>
<dbReference type="PROSITE" id="PS00027">
    <property type="entry name" value="HOMEOBOX_1"/>
    <property type="match status" value="1"/>
</dbReference>
<dbReference type="InterPro" id="IPR050649">
    <property type="entry name" value="Paired_Homeobox_TFs"/>
</dbReference>
<dbReference type="InterPro" id="IPR003654">
    <property type="entry name" value="OAR_dom"/>
</dbReference>
<feature type="compositionally biased region" description="Polar residues" evidence="7">
    <location>
        <begin position="305"/>
        <end position="314"/>
    </location>
</feature>
<keyword evidence="4 5" id="KW-0539">Nucleus</keyword>